<evidence type="ECO:0000313" key="3">
    <source>
        <dbReference type="EMBL" id="AVY94214.1"/>
    </source>
</evidence>
<keyword evidence="1" id="KW-1133">Transmembrane helix</keyword>
<protein>
    <recommendedName>
        <fullName evidence="2">DUF3592 domain-containing protein</fullName>
    </recommendedName>
</protein>
<name>A0A2S0P9Y6_9NEIS</name>
<sequence>MRTLVLLALALGGLLGALMIHRQGSKAAAALDWPQVTGSVLDSRVETRAARGSAARQWDYKAVIHYRYTLNGRQYDASRRRYPEPGYSDNEAGEAAIAARYPAGQPVRVHVNPANPADSVLEAGRHWTVWAGMAMAILVAVIAIAVLVAG</sequence>
<feature type="domain" description="DUF3592" evidence="2">
    <location>
        <begin position="36"/>
        <end position="125"/>
    </location>
</feature>
<accession>A0A2S0P9Y6</accession>
<proteinExistence type="predicted"/>
<keyword evidence="1" id="KW-0812">Transmembrane</keyword>
<gene>
    <name evidence="3" type="ORF">DAI18_09305</name>
</gene>
<feature type="transmembrane region" description="Helical" evidence="1">
    <location>
        <begin position="127"/>
        <end position="149"/>
    </location>
</feature>
<dbReference type="KEGG" id="maer:DAI18_09305"/>
<dbReference type="Proteomes" id="UP000244173">
    <property type="component" value="Chromosome"/>
</dbReference>
<dbReference type="Pfam" id="PF12158">
    <property type="entry name" value="DUF3592"/>
    <property type="match status" value="1"/>
</dbReference>
<keyword evidence="1" id="KW-0472">Membrane</keyword>
<dbReference type="InterPro" id="IPR021994">
    <property type="entry name" value="DUF3592"/>
</dbReference>
<evidence type="ECO:0000313" key="4">
    <source>
        <dbReference type="Proteomes" id="UP000244173"/>
    </source>
</evidence>
<organism evidence="3 4">
    <name type="scientific">Microvirgula aerodenitrificans</name>
    <dbReference type="NCBI Taxonomy" id="57480"/>
    <lineage>
        <taxon>Bacteria</taxon>
        <taxon>Pseudomonadati</taxon>
        <taxon>Pseudomonadota</taxon>
        <taxon>Betaproteobacteria</taxon>
        <taxon>Neisseriales</taxon>
        <taxon>Aquaspirillaceae</taxon>
        <taxon>Microvirgula</taxon>
    </lineage>
</organism>
<dbReference type="EMBL" id="CP028519">
    <property type="protein sequence ID" value="AVY94214.1"/>
    <property type="molecule type" value="Genomic_DNA"/>
</dbReference>
<reference evidence="3 4" key="1">
    <citation type="submission" date="2018-04" db="EMBL/GenBank/DDBJ databases">
        <title>Denitrifier Microvirgula.</title>
        <authorList>
            <person name="Anderson E."/>
            <person name="Jang J."/>
            <person name="Ishii S."/>
        </authorList>
    </citation>
    <scope>NUCLEOTIDE SEQUENCE [LARGE SCALE GENOMIC DNA]</scope>
    <source>
        <strain evidence="3 4">BE2.4</strain>
    </source>
</reference>
<dbReference type="AlphaFoldDB" id="A0A2S0P9Y6"/>
<dbReference type="STRING" id="1122240.GCA_000620105_02536"/>
<keyword evidence="4" id="KW-1185">Reference proteome</keyword>
<evidence type="ECO:0000259" key="2">
    <source>
        <dbReference type="Pfam" id="PF12158"/>
    </source>
</evidence>
<evidence type="ECO:0000256" key="1">
    <source>
        <dbReference type="SAM" id="Phobius"/>
    </source>
</evidence>
<dbReference type="RefSeq" id="WP_107889267.1">
    <property type="nucleotide sequence ID" value="NZ_CAURZP010000006.1"/>
</dbReference>
<dbReference type="OrthoDB" id="345221at2"/>